<dbReference type="HOGENOM" id="CLU_027219_0_0_1"/>
<dbReference type="OMA" id="AQEEYWK"/>
<keyword evidence="4" id="KW-1185">Reference proteome</keyword>
<sequence>MPSLLTPHSTHYDLISNKTASVMKASAIIEWLATSQPCGFYSSSQSSPVDSDSDSDSDISFGFGNPTHDDRRPRKRPRLRRTDGAIVSSLPTPSLSSSGSIPLPPVAASATAAMARPDKRLRDSDDDDDGHNMDQASSRAGDVGDVEDIFATPRPNRVLADLESLRSTSTRSSRQSASSASRTSSPRKQMRTAERVSKGFTHEKFSQNMDKLSPSLLGLLDRLEAIDSGVGLFPIAAKEELADLRIPKHAYASADGQAPFLPRFPDPRFAKRIVKRAAECETEREGECSWNMDVHAPLLSWVCRPDDVAGLIDYRCCTSATVHPEYQPRGFPLKMVDFCMVIRPPRGSVEYDTINTVTDSMPGRCINHSDWGNFTQNPIAVSFKTKRSEEDTDKSILQMGTWHSCQWRSISKLARGRPERKLGGFLSGVIVLGHEWSFVASVPSPAEQSILYSRQRIGTTETEIGVCKVLAALQVLHDWTTTEYWPAFRARILGLP</sequence>
<evidence type="ECO:0000313" key="3">
    <source>
        <dbReference type="EMBL" id="KDN63415.1"/>
    </source>
</evidence>
<organism evidence="3 4">
    <name type="scientific">Colletotrichum sublineola</name>
    <name type="common">Sorghum anthracnose fungus</name>
    <dbReference type="NCBI Taxonomy" id="1173701"/>
    <lineage>
        <taxon>Eukaryota</taxon>
        <taxon>Fungi</taxon>
        <taxon>Dikarya</taxon>
        <taxon>Ascomycota</taxon>
        <taxon>Pezizomycotina</taxon>
        <taxon>Sordariomycetes</taxon>
        <taxon>Hypocreomycetidae</taxon>
        <taxon>Glomerellales</taxon>
        <taxon>Glomerellaceae</taxon>
        <taxon>Colletotrichum</taxon>
        <taxon>Colletotrichum graminicola species complex</taxon>
    </lineage>
</organism>
<dbReference type="OrthoDB" id="4848850at2759"/>
<dbReference type="AlphaFoldDB" id="A0A066XBM0"/>
<dbReference type="Pfam" id="PF20516">
    <property type="entry name" value="PDDEXK_12"/>
    <property type="match status" value="1"/>
</dbReference>
<dbReference type="STRING" id="1173701.A0A066XBM0"/>
<reference evidence="4" key="1">
    <citation type="journal article" date="2014" name="Genome Announc.">
        <title>Draft genome sequence of Colletotrichum sublineola, a destructive pathogen of cultivated sorghum.</title>
        <authorList>
            <person name="Baroncelli R."/>
            <person name="Sanz-Martin J.M."/>
            <person name="Rech G.E."/>
            <person name="Sukno S.A."/>
            <person name="Thon M.R."/>
        </authorList>
    </citation>
    <scope>NUCLEOTIDE SEQUENCE [LARGE SCALE GENOMIC DNA]</scope>
    <source>
        <strain evidence="4">TX430BB</strain>
    </source>
</reference>
<dbReference type="Proteomes" id="UP000027238">
    <property type="component" value="Unassembled WGS sequence"/>
</dbReference>
<gene>
    <name evidence="3" type="ORF">CSUB01_11385</name>
</gene>
<dbReference type="eggNOG" id="ENOG502SSXD">
    <property type="taxonomic scope" value="Eukaryota"/>
</dbReference>
<accession>A0A066XBM0</accession>
<protein>
    <recommendedName>
        <fullName evidence="2">PD-(D/E)XK nuclease-like domain-containing protein</fullName>
    </recommendedName>
</protein>
<feature type="region of interest" description="Disordered" evidence="1">
    <location>
        <begin position="40"/>
        <end position="196"/>
    </location>
</feature>
<feature type="domain" description="PD-(D/E)XK nuclease-like" evidence="2">
    <location>
        <begin position="248"/>
        <end position="485"/>
    </location>
</feature>
<dbReference type="EMBL" id="JMSE01001229">
    <property type="protein sequence ID" value="KDN63415.1"/>
    <property type="molecule type" value="Genomic_DNA"/>
</dbReference>
<evidence type="ECO:0000259" key="2">
    <source>
        <dbReference type="Pfam" id="PF20516"/>
    </source>
</evidence>
<evidence type="ECO:0000256" key="1">
    <source>
        <dbReference type="SAM" id="MobiDB-lite"/>
    </source>
</evidence>
<proteinExistence type="predicted"/>
<feature type="compositionally biased region" description="Low complexity" evidence="1">
    <location>
        <begin position="165"/>
        <end position="184"/>
    </location>
</feature>
<dbReference type="InterPro" id="IPR046797">
    <property type="entry name" value="PDDEXK_12"/>
</dbReference>
<evidence type="ECO:0000313" key="4">
    <source>
        <dbReference type="Proteomes" id="UP000027238"/>
    </source>
</evidence>
<feature type="compositionally biased region" description="Low complexity" evidence="1">
    <location>
        <begin position="88"/>
        <end position="115"/>
    </location>
</feature>
<name>A0A066XBM0_COLSU</name>
<comment type="caution">
    <text evidence="3">The sequence shown here is derived from an EMBL/GenBank/DDBJ whole genome shotgun (WGS) entry which is preliminary data.</text>
</comment>